<reference evidence="8 9" key="1">
    <citation type="submission" date="2016-07" db="EMBL/GenBank/DDBJ databases">
        <title>Pervasive Adenine N6-methylation of Active Genes in Fungi.</title>
        <authorList>
            <consortium name="DOE Joint Genome Institute"/>
            <person name="Mondo S.J."/>
            <person name="Dannebaum R.O."/>
            <person name="Kuo R.C."/>
            <person name="Labutti K."/>
            <person name="Haridas S."/>
            <person name="Kuo A."/>
            <person name="Salamov A."/>
            <person name="Ahrendt S.R."/>
            <person name="Lipzen A."/>
            <person name="Sullivan W."/>
            <person name="Andreopoulos W.B."/>
            <person name="Clum A."/>
            <person name="Lindquist E."/>
            <person name="Daum C."/>
            <person name="Ramamoorthy G.K."/>
            <person name="Gryganskyi A."/>
            <person name="Culley D."/>
            <person name="Magnuson J.K."/>
            <person name="James T.Y."/>
            <person name="O'Malley M.A."/>
            <person name="Stajich J.E."/>
            <person name="Spatafora J.W."/>
            <person name="Visel A."/>
            <person name="Grigoriev I.V."/>
        </authorList>
    </citation>
    <scope>NUCLEOTIDE SEQUENCE [LARGE SCALE GENOMIC DNA]</scope>
    <source>
        <strain evidence="8 9">CBS 129021</strain>
    </source>
</reference>
<feature type="compositionally biased region" description="Basic and acidic residues" evidence="6">
    <location>
        <begin position="188"/>
        <end position="217"/>
    </location>
</feature>
<feature type="compositionally biased region" description="Basic and acidic residues" evidence="6">
    <location>
        <begin position="287"/>
        <end position="303"/>
    </location>
</feature>
<evidence type="ECO:0000256" key="4">
    <source>
        <dbReference type="ARBA" id="ARBA00023186"/>
    </source>
</evidence>
<dbReference type="SMART" id="SM00271">
    <property type="entry name" value="DnaJ"/>
    <property type="match status" value="1"/>
</dbReference>
<dbReference type="GeneID" id="63774251"/>
<dbReference type="GO" id="GO:0000390">
    <property type="term" value="P:spliceosomal complex disassembly"/>
    <property type="evidence" value="ECO:0007669"/>
    <property type="project" value="TreeGrafter"/>
</dbReference>
<dbReference type="OrthoDB" id="376357at2759"/>
<dbReference type="PROSITE" id="PS50076">
    <property type="entry name" value="DNAJ_2"/>
    <property type="match status" value="1"/>
</dbReference>
<dbReference type="STRING" id="1141098.A0A1Y2EA15"/>
<dbReference type="AlphaFoldDB" id="A0A1Y2EA15"/>
<dbReference type="EMBL" id="MCFJ01000003">
    <property type="protein sequence ID" value="ORY68399.1"/>
    <property type="molecule type" value="Genomic_DNA"/>
</dbReference>
<feature type="compositionally biased region" description="Polar residues" evidence="6">
    <location>
        <begin position="255"/>
        <end position="267"/>
    </location>
</feature>
<evidence type="ECO:0000256" key="2">
    <source>
        <dbReference type="ARBA" id="ARBA00004496"/>
    </source>
</evidence>
<protein>
    <recommendedName>
        <fullName evidence="7">J domain-containing protein</fullName>
    </recommendedName>
</protein>
<feature type="compositionally biased region" description="Basic and acidic residues" evidence="6">
    <location>
        <begin position="129"/>
        <end position="168"/>
    </location>
</feature>
<evidence type="ECO:0000313" key="8">
    <source>
        <dbReference type="EMBL" id="ORY68399.1"/>
    </source>
</evidence>
<dbReference type="Proteomes" id="UP000193689">
    <property type="component" value="Unassembled WGS sequence"/>
</dbReference>
<feature type="compositionally biased region" description="Polar residues" evidence="6">
    <location>
        <begin position="235"/>
        <end position="245"/>
    </location>
</feature>
<dbReference type="Gene3D" id="1.10.287.110">
    <property type="entry name" value="DnaJ domain"/>
    <property type="match status" value="1"/>
</dbReference>
<dbReference type="RefSeq" id="XP_040718686.1">
    <property type="nucleotide sequence ID" value="XM_040858039.1"/>
</dbReference>
<dbReference type="InterPro" id="IPR052094">
    <property type="entry name" value="Pre-mRNA-splicing_ERAD"/>
</dbReference>
<keyword evidence="3" id="KW-0963">Cytoplasm</keyword>
<sequence length="303" mass="33933">MDKSELLQFARECASKNEDLYELLGIDALTANDPKQVQRGYRKSSLKYHPDKVKVFDADKWQFLERARDTLLDATAREAYDTARSAALQREQARREMDAKKRAMVEDLEARERGASVKKARNENNGMSEEERRRLAESGRRRVLEREKLLREAEERMRKADEARERPKAPAVAPQAAQAEPPAGGETDESREAEIERRLRELQERKAAKKAAKEARRAGGGTLAVPLATPPLVTTDPNQPPQAGTQADEKKDTKSFSFSAPKSTTSAPRVKGDFSSTMARLRAAQAQKDRCKAEEAAKQADAL</sequence>
<comment type="caution">
    <text evidence="8">The sequence shown here is derived from an EMBL/GenBank/DDBJ whole genome shotgun (WGS) entry which is preliminary data.</text>
</comment>
<evidence type="ECO:0000256" key="6">
    <source>
        <dbReference type="SAM" id="MobiDB-lite"/>
    </source>
</evidence>
<evidence type="ECO:0000313" key="9">
    <source>
        <dbReference type="Proteomes" id="UP000193689"/>
    </source>
</evidence>
<proteinExistence type="predicted"/>
<evidence type="ECO:0000256" key="5">
    <source>
        <dbReference type="ARBA" id="ARBA00023242"/>
    </source>
</evidence>
<dbReference type="PANTHER" id="PTHR44313">
    <property type="entry name" value="DNAJ HOMOLOG SUBFAMILY C MEMBER 17"/>
    <property type="match status" value="1"/>
</dbReference>
<feature type="domain" description="J" evidence="7">
    <location>
        <begin position="19"/>
        <end position="84"/>
    </location>
</feature>
<feature type="region of interest" description="Disordered" evidence="6">
    <location>
        <begin position="110"/>
        <end position="303"/>
    </location>
</feature>
<organism evidence="8 9">
    <name type="scientific">Pseudomassariella vexata</name>
    <dbReference type="NCBI Taxonomy" id="1141098"/>
    <lineage>
        <taxon>Eukaryota</taxon>
        <taxon>Fungi</taxon>
        <taxon>Dikarya</taxon>
        <taxon>Ascomycota</taxon>
        <taxon>Pezizomycotina</taxon>
        <taxon>Sordariomycetes</taxon>
        <taxon>Xylariomycetidae</taxon>
        <taxon>Amphisphaeriales</taxon>
        <taxon>Pseudomassariaceae</taxon>
        <taxon>Pseudomassariella</taxon>
    </lineage>
</organism>
<evidence type="ECO:0000259" key="7">
    <source>
        <dbReference type="PROSITE" id="PS50076"/>
    </source>
</evidence>
<keyword evidence="9" id="KW-1185">Reference proteome</keyword>
<keyword evidence="5" id="KW-0539">Nucleus</keyword>
<dbReference type="Pfam" id="PF00226">
    <property type="entry name" value="DnaJ"/>
    <property type="match status" value="1"/>
</dbReference>
<dbReference type="GO" id="GO:0005737">
    <property type="term" value="C:cytoplasm"/>
    <property type="evidence" value="ECO:0007669"/>
    <property type="project" value="UniProtKB-SubCell"/>
</dbReference>
<dbReference type="CDD" id="cd06257">
    <property type="entry name" value="DnaJ"/>
    <property type="match status" value="1"/>
</dbReference>
<evidence type="ECO:0000256" key="3">
    <source>
        <dbReference type="ARBA" id="ARBA00022490"/>
    </source>
</evidence>
<dbReference type="PANTHER" id="PTHR44313:SF1">
    <property type="entry name" value="DNAJ HOMOLOG SUBFAMILY C MEMBER 17"/>
    <property type="match status" value="1"/>
</dbReference>
<dbReference type="InterPro" id="IPR001623">
    <property type="entry name" value="DnaJ_domain"/>
</dbReference>
<name>A0A1Y2EA15_9PEZI</name>
<dbReference type="InParanoid" id="A0A1Y2EA15"/>
<gene>
    <name evidence="8" type="ORF">BCR38DRAFT_406330</name>
</gene>
<accession>A0A1Y2EA15</accession>
<comment type="subcellular location">
    <subcellularLocation>
        <location evidence="2">Cytoplasm</location>
    </subcellularLocation>
    <subcellularLocation>
        <location evidence="1">Nucleus</location>
    </subcellularLocation>
</comment>
<keyword evidence="4" id="KW-0143">Chaperone</keyword>
<evidence type="ECO:0000256" key="1">
    <source>
        <dbReference type="ARBA" id="ARBA00004123"/>
    </source>
</evidence>
<dbReference type="GO" id="GO:0005681">
    <property type="term" value="C:spliceosomal complex"/>
    <property type="evidence" value="ECO:0007669"/>
    <property type="project" value="TreeGrafter"/>
</dbReference>
<feature type="compositionally biased region" description="Low complexity" evidence="6">
    <location>
        <begin position="169"/>
        <end position="183"/>
    </location>
</feature>
<dbReference type="SUPFAM" id="SSF46565">
    <property type="entry name" value="Chaperone J-domain"/>
    <property type="match status" value="1"/>
</dbReference>
<dbReference type="InterPro" id="IPR036869">
    <property type="entry name" value="J_dom_sf"/>
</dbReference>